<keyword evidence="3" id="KW-1185">Reference proteome</keyword>
<reference evidence="2 3" key="1">
    <citation type="submission" date="2023-01" db="EMBL/GenBank/DDBJ databases">
        <title>Novel species of the genus Asticcacaulis isolated from rivers.</title>
        <authorList>
            <person name="Lu H."/>
        </authorList>
    </citation>
    <scope>NUCLEOTIDE SEQUENCE [LARGE SCALE GENOMIC DNA]</scope>
    <source>
        <strain evidence="2 3">LKC15W</strain>
    </source>
</reference>
<feature type="transmembrane region" description="Helical" evidence="1">
    <location>
        <begin position="164"/>
        <end position="187"/>
    </location>
</feature>
<feature type="transmembrane region" description="Helical" evidence="1">
    <location>
        <begin position="360"/>
        <end position="381"/>
    </location>
</feature>
<evidence type="ECO:0008006" key="4">
    <source>
        <dbReference type="Google" id="ProtNLM"/>
    </source>
</evidence>
<dbReference type="EMBL" id="JAQQKV010000003">
    <property type="protein sequence ID" value="MDC7677181.1"/>
    <property type="molecule type" value="Genomic_DNA"/>
</dbReference>
<accession>A0ABT5HLR4</accession>
<evidence type="ECO:0000313" key="3">
    <source>
        <dbReference type="Proteomes" id="UP001218579"/>
    </source>
</evidence>
<keyword evidence="1" id="KW-0812">Transmembrane</keyword>
<name>A0ABT5HLR4_9CAUL</name>
<dbReference type="RefSeq" id="WP_272745508.1">
    <property type="nucleotide sequence ID" value="NZ_JAQQKV010000003.1"/>
</dbReference>
<organism evidence="2 3">
    <name type="scientific">Asticcacaulis machinosus</name>
    <dbReference type="NCBI Taxonomy" id="2984211"/>
    <lineage>
        <taxon>Bacteria</taxon>
        <taxon>Pseudomonadati</taxon>
        <taxon>Pseudomonadota</taxon>
        <taxon>Alphaproteobacteria</taxon>
        <taxon>Caulobacterales</taxon>
        <taxon>Caulobacteraceae</taxon>
        <taxon>Asticcacaulis</taxon>
    </lineage>
</organism>
<gene>
    <name evidence="2" type="ORF">PQU98_13640</name>
</gene>
<comment type="caution">
    <text evidence="2">The sequence shown here is derived from an EMBL/GenBank/DDBJ whole genome shotgun (WGS) entry which is preliminary data.</text>
</comment>
<feature type="transmembrane region" description="Helical" evidence="1">
    <location>
        <begin position="193"/>
        <end position="213"/>
    </location>
</feature>
<evidence type="ECO:0000256" key="1">
    <source>
        <dbReference type="SAM" id="Phobius"/>
    </source>
</evidence>
<dbReference type="Proteomes" id="UP001218579">
    <property type="component" value="Unassembled WGS sequence"/>
</dbReference>
<feature type="transmembrane region" description="Helical" evidence="1">
    <location>
        <begin position="334"/>
        <end position="354"/>
    </location>
</feature>
<keyword evidence="1" id="KW-1133">Transmembrane helix</keyword>
<protein>
    <recommendedName>
        <fullName evidence="4">DUF4231 domain-containing protein</fullName>
    </recommendedName>
</protein>
<proteinExistence type="predicted"/>
<keyword evidence="1" id="KW-0472">Membrane</keyword>
<sequence length="432" mass="48494">MAEHAHARQRFLRAAKGGFLTSADRFSEQTSPQLDTPDGRPGSLHVLKAAPVVRYDREGLRRLVEGPDWEAFETNHLMPALTPVHDPAVFTLKAAGLDDILEQMDPYEVRMRELSILKDRMGYGNSHFADGATHDYLHGWSLGIVKNFRTLIERKVSDIRRTQSHIIAGGVLAAIITGICVAVYGHWPGARLYAVMVGIMTLIVLSFSIHRVVAAAHERQRHRADSFGGHTRETHLSATAFLQAREAGFEAFQHLCAEQADHSREDSWQAHKPAEWATLRRRWTLMSRYGQARAQAQARITQLYLELMAMATTGLNVRSVYKAHFLRFWLRRTVVHAAVSALALIVLGAVVTYVTLQDLMMGLMTLIMLVAPLVCVVMVAANLETPLKTPEDPSVIFSHLNEPDMPDDALTAISDYLRVDALRQLREDERRK</sequence>
<evidence type="ECO:0000313" key="2">
    <source>
        <dbReference type="EMBL" id="MDC7677181.1"/>
    </source>
</evidence>